<dbReference type="Pfam" id="PF19432">
    <property type="entry name" value="RME-8_N"/>
    <property type="match status" value="1"/>
</dbReference>
<name>A0A8K1C3S0_PYTOL</name>
<dbReference type="GO" id="GO:0010008">
    <property type="term" value="C:endosome membrane"/>
    <property type="evidence" value="ECO:0007669"/>
    <property type="project" value="TreeGrafter"/>
</dbReference>
<evidence type="ECO:0000256" key="1">
    <source>
        <dbReference type="SAM" id="MobiDB-lite"/>
    </source>
</evidence>
<evidence type="ECO:0000313" key="3">
    <source>
        <dbReference type="EMBL" id="TMW55894.1"/>
    </source>
</evidence>
<dbReference type="PANTHER" id="PTHR36983:SF2">
    <property type="entry name" value="DNAJ HOMOLOG SUBFAMILY C MEMBER 13"/>
    <property type="match status" value="1"/>
</dbReference>
<keyword evidence="4" id="KW-1185">Reference proteome</keyword>
<dbReference type="GO" id="GO:2000641">
    <property type="term" value="P:regulation of early endosome to late endosome transport"/>
    <property type="evidence" value="ECO:0007669"/>
    <property type="project" value="InterPro"/>
</dbReference>
<gene>
    <name evidence="3" type="ORF">Poli38472_008542</name>
</gene>
<dbReference type="GO" id="GO:0007032">
    <property type="term" value="P:endosome organization"/>
    <property type="evidence" value="ECO:0007669"/>
    <property type="project" value="InterPro"/>
</dbReference>
<dbReference type="EMBL" id="SPLM01000146">
    <property type="protein sequence ID" value="TMW55894.1"/>
    <property type="molecule type" value="Genomic_DNA"/>
</dbReference>
<dbReference type="OrthoDB" id="69656at2759"/>
<dbReference type="GO" id="GO:0006898">
    <property type="term" value="P:receptor-mediated endocytosis"/>
    <property type="evidence" value="ECO:0007669"/>
    <property type="project" value="TreeGrafter"/>
</dbReference>
<feature type="region of interest" description="Disordered" evidence="1">
    <location>
        <begin position="1400"/>
        <end position="1441"/>
    </location>
</feature>
<dbReference type="PANTHER" id="PTHR36983">
    <property type="entry name" value="DNAJ HOMOLOG SUBFAMILY C MEMBER 13"/>
    <property type="match status" value="1"/>
</dbReference>
<dbReference type="InterPro" id="IPR011989">
    <property type="entry name" value="ARM-like"/>
</dbReference>
<protein>
    <recommendedName>
        <fullName evidence="2">DnaJ homologue subfamily C GRV2/DNAJC13 N-terminal domain-containing protein</fullName>
    </recommendedName>
</protein>
<comment type="caution">
    <text evidence="3">The sequence shown here is derived from an EMBL/GenBank/DDBJ whole genome shotgun (WGS) entry which is preliminary data.</text>
</comment>
<feature type="compositionally biased region" description="Acidic residues" evidence="1">
    <location>
        <begin position="1401"/>
        <end position="1410"/>
    </location>
</feature>
<evidence type="ECO:0000313" key="4">
    <source>
        <dbReference type="Proteomes" id="UP000794436"/>
    </source>
</evidence>
<reference evidence="3" key="1">
    <citation type="submission" date="2019-03" db="EMBL/GenBank/DDBJ databases">
        <title>Long read genome sequence of the mycoparasitic Pythium oligandrum ATCC 38472 isolated from sugarbeet rhizosphere.</title>
        <authorList>
            <person name="Gaulin E."/>
        </authorList>
    </citation>
    <scope>NUCLEOTIDE SEQUENCE</scope>
    <source>
        <strain evidence="3">ATCC 38472_TT</strain>
    </source>
</reference>
<dbReference type="InterPro" id="IPR045802">
    <property type="entry name" value="GRV2/DNAJC13_N"/>
</dbReference>
<feature type="compositionally biased region" description="Polar residues" evidence="1">
    <location>
        <begin position="1424"/>
        <end position="1434"/>
    </location>
</feature>
<dbReference type="InterPro" id="IPR044978">
    <property type="entry name" value="GRV2/DNAJC13"/>
</dbReference>
<proteinExistence type="predicted"/>
<accession>A0A8K1C3S0</accession>
<evidence type="ECO:0000259" key="2">
    <source>
        <dbReference type="Pfam" id="PF19432"/>
    </source>
</evidence>
<dbReference type="Gene3D" id="1.25.10.10">
    <property type="entry name" value="Leucine-rich Repeat Variant"/>
    <property type="match status" value="1"/>
</dbReference>
<organism evidence="3 4">
    <name type="scientific">Pythium oligandrum</name>
    <name type="common">Mycoparasitic fungus</name>
    <dbReference type="NCBI Taxonomy" id="41045"/>
    <lineage>
        <taxon>Eukaryota</taxon>
        <taxon>Sar</taxon>
        <taxon>Stramenopiles</taxon>
        <taxon>Oomycota</taxon>
        <taxon>Peronosporomycetes</taxon>
        <taxon>Pythiales</taxon>
        <taxon>Pythiaceae</taxon>
        <taxon>Pythium</taxon>
    </lineage>
</organism>
<feature type="domain" description="DnaJ homologue subfamily C GRV2/DNAJC13 N-terminal" evidence="2">
    <location>
        <begin position="410"/>
        <end position="491"/>
    </location>
</feature>
<sequence length="1441" mass="160298">MGQAGSVEQRNAIRAVVSIKPSSDKLEKDAIVTTLQTFCQMFPAEEASVAMEDGGPVDVKERKLFDVIHALLQHLTERTEKNSHEDLIELTLVSFKRVILWRELYRLGARCSMKPFLNCVLLSPKLALSVVEVLLQLVGVCPGDDGNEKTEKWETLNRRNFADAGGYDVLRSLIVQHSTEAHTKKDQNMLLTRVLELFHLTLVRRKQTTDILTCTQAVNALLVARISLLELCHHTDKAIQEYAIDLIKEIFFLIDLGQVHELQESAREYGALLYALSAAVQGRRSNDAKDDKAEAHTPTDSSHEINEKCIDLVEMFCAGNTRSKKAMSRIFPVELFIPAESRADLMSRHTASSLLKNTRANRSLPSFSFDFELRSNTDTKRNRVTSLAGNAKAVGGGAFEKWLQEARSQGEDWRSIIEAALETHERPELVWREPMREELRQALGLEITKLEMRKKSVTVRSPGTIAHWDHEMFYVHYESIHRELVVNGYFVEHLTPILADMSNQFEVVDPLVLAWHLSDRLAVEEDERWKIMCLRCLRLVIRRYAMILHGQLPIRQVIAMLGDHSKFSVVFIRECFLLLNTAIMTTRNAQSASLNRLNTLVVNAVVDVLSDSFLIGSLSRLSATNESEEVLADFDEEEVHVRNPSDGLVRAGVSVLQAILRRAKYTLQLIRPKRVFICRLLAVETLDHVTVNRILLILKQLAQLEESSLSPVVSASIHAPTKPAVDANWKSLALVYILIASCDPRGRGMCLSSADFLKEHYADAQASIVINGSRNGKTVSGPSSAKKRSEFTQLLDDAVGFEGCGMGSLLSSYDAAAFCKVFNAEETKAADVLWGQRHRSVLFGYLKRKFASTGEENNHSENNGEDEVYSERSALEADDLFVGNIFLRSFIEGDGAFLNYWSPDTYKALIHALFARLIDLSRTKSVFGVNKKSSLSSANTEPWEIQMLILKALVKLLPTHGSSTEIKSDYYEALLLPLRRSLLGETDQVRGTLAIELMIAVLSVPEEKSNNSMLCREYLEAKGLNLLGEALEKMLNPAYQQLLKADEDPTSSNSGSARALLYRITDLLTTLTGQQEGIAAIVKNPRAITPLLDLSSRHTIMQFSEDAASVGLSCLANLCRYEELRALIVNAGGLLVLIDTCVFCPIEDVAHSPSIGSGSDDGTADGIVVVQREPSRFTAAVRAAAITLRVCLSEQELSDSEQPPKSPGSSSSYQVMKQLLTPSFLRILRHSPEKFVAGLQSSEDINSSTLIWTSAMRKKLGETLSTELAKVKAAARAQTWPRWNPDHFIAADSFRYQYPTLSDELIVHDVYINHFVASEGIALEYIDMSAFSQALLISIQSSENVLRILQQRGATDPTKERSIVVMRLALNKLVSTHPQHNLEVSPTPPTAMGMASLIEAESSDESDDDGSSIMSPLPMEQRESATTLERTSSLDIEDLTV</sequence>
<dbReference type="Proteomes" id="UP000794436">
    <property type="component" value="Unassembled WGS sequence"/>
</dbReference>